<gene>
    <name evidence="12" type="ORF">J2125_002767</name>
</gene>
<dbReference type="NCBIfam" id="TIGR01726">
    <property type="entry name" value="HEQRo_perm_3TM"/>
    <property type="match status" value="1"/>
</dbReference>
<evidence type="ECO:0000256" key="1">
    <source>
        <dbReference type="ARBA" id="ARBA00004429"/>
    </source>
</evidence>
<dbReference type="PANTHER" id="PTHR30614">
    <property type="entry name" value="MEMBRANE COMPONENT OF AMINO ACID ABC TRANSPORTER"/>
    <property type="match status" value="1"/>
</dbReference>
<dbReference type="InterPro" id="IPR000515">
    <property type="entry name" value="MetI-like"/>
</dbReference>
<dbReference type="Proteomes" id="UP001195624">
    <property type="component" value="Unassembled WGS sequence"/>
</dbReference>
<dbReference type="InterPro" id="IPR035906">
    <property type="entry name" value="MetI-like_sf"/>
</dbReference>
<dbReference type="SUPFAM" id="SSF161098">
    <property type="entry name" value="MetI-like"/>
    <property type="match status" value="1"/>
</dbReference>
<evidence type="ECO:0000256" key="2">
    <source>
        <dbReference type="ARBA" id="ARBA00010072"/>
    </source>
</evidence>
<dbReference type="PROSITE" id="PS50928">
    <property type="entry name" value="ABC_TM1"/>
    <property type="match status" value="1"/>
</dbReference>
<dbReference type="PANTHER" id="PTHR30614:SF0">
    <property type="entry name" value="L-CYSTINE TRANSPORT SYSTEM PERMEASE PROTEIN TCYL"/>
    <property type="match status" value="1"/>
</dbReference>
<keyword evidence="3 10" id="KW-0813">Transport</keyword>
<proteinExistence type="inferred from homology"/>
<feature type="domain" description="ABC transmembrane type-1" evidence="11">
    <location>
        <begin position="23"/>
        <end position="211"/>
    </location>
</feature>
<evidence type="ECO:0000256" key="6">
    <source>
        <dbReference type="ARBA" id="ARBA00022692"/>
    </source>
</evidence>
<evidence type="ECO:0000256" key="10">
    <source>
        <dbReference type="RuleBase" id="RU363032"/>
    </source>
</evidence>
<dbReference type="InterPro" id="IPR043429">
    <property type="entry name" value="ArtM/GltK/GlnP/TcyL/YhdX-like"/>
</dbReference>
<feature type="transmembrane region" description="Helical" evidence="10">
    <location>
        <begin position="20"/>
        <end position="49"/>
    </location>
</feature>
<protein>
    <submittedName>
        <fullName evidence="12">Polar amino acid transport system permease protein</fullName>
    </submittedName>
</protein>
<keyword evidence="9 10" id="KW-0472">Membrane</keyword>
<evidence type="ECO:0000256" key="7">
    <source>
        <dbReference type="ARBA" id="ARBA00022970"/>
    </source>
</evidence>
<evidence type="ECO:0000256" key="8">
    <source>
        <dbReference type="ARBA" id="ARBA00022989"/>
    </source>
</evidence>
<evidence type="ECO:0000313" key="12">
    <source>
        <dbReference type="EMBL" id="MBP2169575.1"/>
    </source>
</evidence>
<dbReference type="RefSeq" id="WP_017801029.1">
    <property type="nucleotide sequence ID" value="NZ_JAGGMQ010000001.1"/>
</dbReference>
<evidence type="ECO:0000256" key="4">
    <source>
        <dbReference type="ARBA" id="ARBA00022475"/>
    </source>
</evidence>
<dbReference type="InterPro" id="IPR010065">
    <property type="entry name" value="AA_ABC_transptr_permease_3TM"/>
</dbReference>
<evidence type="ECO:0000256" key="5">
    <source>
        <dbReference type="ARBA" id="ARBA00022519"/>
    </source>
</evidence>
<reference evidence="13" key="1">
    <citation type="submission" date="2023-07" db="EMBL/GenBank/DDBJ databases">
        <title>Genome mining of underrepresented organisms for secondary metabolites.</title>
        <authorList>
            <person name="D'Agostino P.M."/>
        </authorList>
    </citation>
    <scope>NUCLEOTIDE SEQUENCE [LARGE SCALE GENOMIC DNA]</scope>
    <source>
        <strain evidence="13">WS4403</strain>
    </source>
</reference>
<dbReference type="Gene3D" id="1.10.3720.10">
    <property type="entry name" value="MetI-like"/>
    <property type="match status" value="1"/>
</dbReference>
<evidence type="ECO:0000313" key="13">
    <source>
        <dbReference type="Proteomes" id="UP001195624"/>
    </source>
</evidence>
<comment type="similarity">
    <text evidence="2">Belongs to the binding-protein-dependent transport system permease family. HisMQ subfamily.</text>
</comment>
<evidence type="ECO:0000259" key="11">
    <source>
        <dbReference type="PROSITE" id="PS50928"/>
    </source>
</evidence>
<feature type="transmembrane region" description="Helical" evidence="10">
    <location>
        <begin position="85"/>
        <end position="108"/>
    </location>
</feature>
<keyword evidence="13" id="KW-1185">Reference proteome</keyword>
<keyword evidence="8 10" id="KW-1133">Transmembrane helix</keyword>
<evidence type="ECO:0000256" key="3">
    <source>
        <dbReference type="ARBA" id="ARBA00022448"/>
    </source>
</evidence>
<name>A0ABS4PAA6_9GAMM</name>
<comment type="caution">
    <text evidence="12">The sequence shown here is derived from an EMBL/GenBank/DDBJ whole genome shotgun (WGS) entry which is preliminary data.</text>
</comment>
<keyword evidence="6 10" id="KW-0812">Transmembrane</keyword>
<keyword evidence="7" id="KW-0029">Amino-acid transport</keyword>
<dbReference type="Pfam" id="PF00528">
    <property type="entry name" value="BPD_transp_1"/>
    <property type="match status" value="1"/>
</dbReference>
<dbReference type="CDD" id="cd06261">
    <property type="entry name" value="TM_PBP2"/>
    <property type="match status" value="1"/>
</dbReference>
<feature type="transmembrane region" description="Helical" evidence="10">
    <location>
        <begin position="61"/>
        <end position="79"/>
    </location>
</feature>
<comment type="subcellular location">
    <subcellularLocation>
        <location evidence="1">Cell inner membrane</location>
        <topology evidence="1">Multi-pass membrane protein</topology>
    </subcellularLocation>
    <subcellularLocation>
        <location evidence="10">Cell membrane</location>
        <topology evidence="10">Multi-pass membrane protein</topology>
    </subcellularLocation>
</comment>
<accession>A0ABS4PAA6</accession>
<keyword evidence="5" id="KW-0997">Cell inner membrane</keyword>
<feature type="transmembrane region" description="Helical" evidence="10">
    <location>
        <begin position="187"/>
        <end position="210"/>
    </location>
</feature>
<keyword evidence="4" id="KW-1003">Cell membrane</keyword>
<sequence>MVQGWSWEGYFHYLTNHFIFMGAVNTVLLTLAGMAGGLLFGVLLAFARLSPWGWVNQLARIYIWLFRGTPLLVQLIIIYTGLPQIGIRFTVIEAVVIGLVLNEAAYLAEIIRGGVQALSRGQINAAKALGFHHLGVVRYVIFPQTMRLILPSLGNSFNGLLKTTSIASVISMEELLRRTQILMQEQFMVLELFMVAATYYLILTTLWDFIQRKIERHYARAYQSTTSAPTVRKSVLQRITTTFARGTPR</sequence>
<organism evidence="12 13">
    <name type="scientific">Winslowiella toletana</name>
    <dbReference type="NCBI Taxonomy" id="92490"/>
    <lineage>
        <taxon>Bacteria</taxon>
        <taxon>Pseudomonadati</taxon>
        <taxon>Pseudomonadota</taxon>
        <taxon>Gammaproteobacteria</taxon>
        <taxon>Enterobacterales</taxon>
        <taxon>Erwiniaceae</taxon>
        <taxon>Winslowiella</taxon>
    </lineage>
</organism>
<evidence type="ECO:0000256" key="9">
    <source>
        <dbReference type="ARBA" id="ARBA00023136"/>
    </source>
</evidence>
<dbReference type="EMBL" id="JAGGMQ010000001">
    <property type="protein sequence ID" value="MBP2169575.1"/>
    <property type="molecule type" value="Genomic_DNA"/>
</dbReference>